<dbReference type="GO" id="GO:0020037">
    <property type="term" value="F:heme binding"/>
    <property type="evidence" value="ECO:0007669"/>
    <property type="project" value="InterPro"/>
</dbReference>
<keyword evidence="16" id="KW-1185">Reference proteome</keyword>
<evidence type="ECO:0000256" key="10">
    <source>
        <dbReference type="ARBA" id="ARBA00023004"/>
    </source>
</evidence>
<keyword evidence="8" id="KW-0492">Microsome</keyword>
<organism evidence="16 17">
    <name type="scientific">Dinoponera quadriceps</name>
    <name type="common">South American ant</name>
    <dbReference type="NCBI Taxonomy" id="609295"/>
    <lineage>
        <taxon>Eukaryota</taxon>
        <taxon>Metazoa</taxon>
        <taxon>Ecdysozoa</taxon>
        <taxon>Arthropoda</taxon>
        <taxon>Hexapoda</taxon>
        <taxon>Insecta</taxon>
        <taxon>Pterygota</taxon>
        <taxon>Neoptera</taxon>
        <taxon>Endopterygota</taxon>
        <taxon>Hymenoptera</taxon>
        <taxon>Apocrita</taxon>
        <taxon>Aculeata</taxon>
        <taxon>Formicoidea</taxon>
        <taxon>Formicidae</taxon>
        <taxon>Ponerinae</taxon>
        <taxon>Ponerini</taxon>
        <taxon>Dinoponera</taxon>
    </lineage>
</organism>
<dbReference type="PRINTS" id="PR00463">
    <property type="entry name" value="EP450I"/>
</dbReference>
<evidence type="ECO:0000256" key="5">
    <source>
        <dbReference type="ARBA" id="ARBA00022617"/>
    </source>
</evidence>
<dbReference type="InterPro" id="IPR050476">
    <property type="entry name" value="Insect_CytP450_Detox"/>
</dbReference>
<keyword evidence="9 14" id="KW-0560">Oxidoreductase</keyword>
<evidence type="ECO:0000256" key="3">
    <source>
        <dbReference type="ARBA" id="ARBA00004406"/>
    </source>
</evidence>
<dbReference type="GO" id="GO:0004497">
    <property type="term" value="F:monooxygenase activity"/>
    <property type="evidence" value="ECO:0007669"/>
    <property type="project" value="UniProtKB-KW"/>
</dbReference>
<gene>
    <name evidence="17" type="primary">LOC106741487</name>
</gene>
<dbReference type="GO" id="GO:0016705">
    <property type="term" value="F:oxidoreductase activity, acting on paired donors, with incorporation or reduction of molecular oxygen"/>
    <property type="evidence" value="ECO:0007669"/>
    <property type="project" value="InterPro"/>
</dbReference>
<evidence type="ECO:0000256" key="15">
    <source>
        <dbReference type="SAM" id="Phobius"/>
    </source>
</evidence>
<evidence type="ECO:0000256" key="14">
    <source>
        <dbReference type="RuleBase" id="RU000461"/>
    </source>
</evidence>
<keyword evidence="15" id="KW-1133">Transmembrane helix</keyword>
<dbReference type="AlphaFoldDB" id="A0A6P3WSK0"/>
<dbReference type="Pfam" id="PF00067">
    <property type="entry name" value="p450"/>
    <property type="match status" value="1"/>
</dbReference>
<evidence type="ECO:0000256" key="9">
    <source>
        <dbReference type="ARBA" id="ARBA00023002"/>
    </source>
</evidence>
<evidence type="ECO:0000256" key="2">
    <source>
        <dbReference type="ARBA" id="ARBA00004174"/>
    </source>
</evidence>
<dbReference type="Gene3D" id="1.10.630.10">
    <property type="entry name" value="Cytochrome P450"/>
    <property type="match status" value="1"/>
</dbReference>
<dbReference type="GeneID" id="106741487"/>
<dbReference type="GO" id="GO:0005789">
    <property type="term" value="C:endoplasmic reticulum membrane"/>
    <property type="evidence" value="ECO:0007669"/>
    <property type="project" value="UniProtKB-SubCell"/>
</dbReference>
<dbReference type="SUPFAM" id="SSF48264">
    <property type="entry name" value="Cytochrome P450"/>
    <property type="match status" value="1"/>
</dbReference>
<keyword evidence="15" id="KW-0812">Transmembrane</keyword>
<comment type="subcellular location">
    <subcellularLocation>
        <location evidence="3">Endoplasmic reticulum membrane</location>
        <topology evidence="3">Peripheral membrane protein</topology>
    </subcellularLocation>
    <subcellularLocation>
        <location evidence="2">Microsome membrane</location>
        <topology evidence="2">Peripheral membrane protein</topology>
    </subcellularLocation>
</comment>
<dbReference type="Proteomes" id="UP000515204">
    <property type="component" value="Unplaced"/>
</dbReference>
<feature type="binding site" description="axial binding residue" evidence="13">
    <location>
        <position position="446"/>
    </location>
    <ligand>
        <name>heme</name>
        <dbReference type="ChEBI" id="CHEBI:30413"/>
    </ligand>
    <ligandPart>
        <name>Fe</name>
        <dbReference type="ChEBI" id="CHEBI:18248"/>
    </ligandPart>
</feature>
<dbReference type="KEGG" id="dqu:106741487"/>
<dbReference type="InterPro" id="IPR017972">
    <property type="entry name" value="Cyt_P450_CS"/>
</dbReference>
<dbReference type="InterPro" id="IPR002401">
    <property type="entry name" value="Cyt_P450_E_grp-I"/>
</dbReference>
<evidence type="ECO:0000256" key="6">
    <source>
        <dbReference type="ARBA" id="ARBA00022723"/>
    </source>
</evidence>
<name>A0A6P3WSK0_DINQU</name>
<dbReference type="PANTHER" id="PTHR24292">
    <property type="entry name" value="CYTOCHROME P450"/>
    <property type="match status" value="1"/>
</dbReference>
<reference evidence="17" key="1">
    <citation type="submission" date="2025-08" db="UniProtKB">
        <authorList>
            <consortium name="RefSeq"/>
        </authorList>
    </citation>
    <scope>IDENTIFICATION</scope>
</reference>
<evidence type="ECO:0000256" key="7">
    <source>
        <dbReference type="ARBA" id="ARBA00022824"/>
    </source>
</evidence>
<sequence>MDTISRYLINSTTILAIAFGFFYVYAKYKLSYWSRRGVKTPPTHLIFGNFKDVIMLKKAPADLMCEMYESADPDDPYIGFYIFHQPMLLLRNHELIKETMIKHYNVFPNRRFGSVTNADFLGFRNLLAITSQQTWKFLKTKLTPSLTGQKLKIMIPLITKCIEPMLKYIDGLPENEDNCKEIKDVREISTRYVSNVLASVTYGIEVNAFEEESSGFFEAGINLFRGSMRAMVLMIYFFVPMLSPLIEPFTKRGSKYFRKHFDESVKYREETRSKRGDLVDYMIMLKNGKQHPDFKFEGNNLAAQASSFYIAGFEASGTLAAWVINEITLKPEYQNALYKEIKKYQLDKEITMESINETPFLDCIINETLRLHPPIPVIDRIAEADFEIKETGLVIEKSVSIYVSVNAVTKDPKYFNDSCEFLPLREKTENKKFYESLGFGIGPRTCIGQRLAIIIMKVMIITLVSNYVFTYEKRNVENVKKKKGVQFIQYMDENFLLKFKKRELSEQVL</sequence>
<dbReference type="OrthoDB" id="2789670at2759"/>
<evidence type="ECO:0000256" key="8">
    <source>
        <dbReference type="ARBA" id="ARBA00022848"/>
    </source>
</evidence>
<accession>A0A6P3WSK0</accession>
<keyword evidence="11 14" id="KW-0503">Monooxygenase</keyword>
<dbReference type="InterPro" id="IPR001128">
    <property type="entry name" value="Cyt_P450"/>
</dbReference>
<evidence type="ECO:0000313" key="17">
    <source>
        <dbReference type="RefSeq" id="XP_014469071.1"/>
    </source>
</evidence>
<evidence type="ECO:0000256" key="12">
    <source>
        <dbReference type="ARBA" id="ARBA00023136"/>
    </source>
</evidence>
<keyword evidence="10 13" id="KW-0408">Iron</keyword>
<evidence type="ECO:0000256" key="13">
    <source>
        <dbReference type="PIRSR" id="PIRSR602401-1"/>
    </source>
</evidence>
<keyword evidence="6 13" id="KW-0479">Metal-binding</keyword>
<dbReference type="RefSeq" id="XP_014469071.1">
    <property type="nucleotide sequence ID" value="XM_014613585.1"/>
</dbReference>
<dbReference type="PROSITE" id="PS00086">
    <property type="entry name" value="CYTOCHROME_P450"/>
    <property type="match status" value="1"/>
</dbReference>
<feature type="transmembrane region" description="Helical" evidence="15">
    <location>
        <begin position="6"/>
        <end position="26"/>
    </location>
</feature>
<dbReference type="InterPro" id="IPR036396">
    <property type="entry name" value="Cyt_P450_sf"/>
</dbReference>
<keyword evidence="7" id="KW-0256">Endoplasmic reticulum</keyword>
<evidence type="ECO:0000256" key="11">
    <source>
        <dbReference type="ARBA" id="ARBA00023033"/>
    </source>
</evidence>
<comment type="cofactor">
    <cofactor evidence="1 13">
        <name>heme</name>
        <dbReference type="ChEBI" id="CHEBI:30413"/>
    </cofactor>
</comment>
<protein>
    <submittedName>
        <fullName evidence="17">Cytochrome P450 6k1-like</fullName>
    </submittedName>
</protein>
<keyword evidence="5 13" id="KW-0349">Heme</keyword>
<dbReference type="PRINTS" id="PR00385">
    <property type="entry name" value="P450"/>
</dbReference>
<evidence type="ECO:0000313" key="16">
    <source>
        <dbReference type="Proteomes" id="UP000515204"/>
    </source>
</evidence>
<keyword evidence="12 15" id="KW-0472">Membrane</keyword>
<evidence type="ECO:0000256" key="4">
    <source>
        <dbReference type="ARBA" id="ARBA00010617"/>
    </source>
</evidence>
<feature type="transmembrane region" description="Helical" evidence="15">
    <location>
        <begin position="451"/>
        <end position="471"/>
    </location>
</feature>
<dbReference type="GO" id="GO:0005506">
    <property type="term" value="F:iron ion binding"/>
    <property type="evidence" value="ECO:0007669"/>
    <property type="project" value="InterPro"/>
</dbReference>
<evidence type="ECO:0000256" key="1">
    <source>
        <dbReference type="ARBA" id="ARBA00001971"/>
    </source>
</evidence>
<dbReference type="PANTHER" id="PTHR24292:SF45">
    <property type="entry name" value="CYTOCHROME P450 6G1-RELATED"/>
    <property type="match status" value="1"/>
</dbReference>
<proteinExistence type="inferred from homology"/>
<comment type="similarity">
    <text evidence="4 14">Belongs to the cytochrome P450 family.</text>
</comment>